<evidence type="ECO:0000313" key="16">
    <source>
        <dbReference type="EMBL" id="KAB1202129.1"/>
    </source>
</evidence>
<comment type="caution">
    <text evidence="16">The sequence shown here is derived from an EMBL/GenBank/DDBJ whole genome shotgun (WGS) entry which is preliminary data.</text>
</comment>
<keyword evidence="14" id="KW-0472">Membrane</keyword>
<keyword evidence="13" id="KW-0732">Signal</keyword>
<evidence type="ECO:0000256" key="5">
    <source>
        <dbReference type="ARBA" id="ARBA00022723"/>
    </source>
</evidence>
<dbReference type="OrthoDB" id="1938537at2759"/>
<evidence type="ECO:0000313" key="17">
    <source>
        <dbReference type="Proteomes" id="UP000516437"/>
    </source>
</evidence>
<evidence type="ECO:0000256" key="6">
    <source>
        <dbReference type="ARBA" id="ARBA00023002"/>
    </source>
</evidence>
<dbReference type="PRINTS" id="PR00458">
    <property type="entry name" value="PEROXIDASE"/>
</dbReference>
<dbReference type="GO" id="GO:0006979">
    <property type="term" value="P:response to oxidative stress"/>
    <property type="evidence" value="ECO:0007669"/>
    <property type="project" value="UniProtKB-UniRule"/>
</dbReference>
<dbReference type="AlphaFoldDB" id="A0A6A1UP84"/>
<evidence type="ECO:0000256" key="13">
    <source>
        <dbReference type="RuleBase" id="RU362060"/>
    </source>
</evidence>
<feature type="chain" id="PRO_5025716434" description="Peroxidase" evidence="13">
    <location>
        <begin position="17"/>
        <end position="313"/>
    </location>
</feature>
<feature type="binding site" evidence="9">
    <location>
        <position position="154"/>
    </location>
    <ligand>
        <name>substrate</name>
    </ligand>
</feature>
<keyword evidence="13" id="KW-0376">Hydrogen peroxide</keyword>
<dbReference type="SUPFAM" id="SSF48113">
    <property type="entry name" value="Heme-dependent peroxidases"/>
    <property type="match status" value="1"/>
</dbReference>
<feature type="signal peptide" evidence="13">
    <location>
        <begin position="1"/>
        <end position="16"/>
    </location>
</feature>
<evidence type="ECO:0000256" key="10">
    <source>
        <dbReference type="PIRSR" id="PIRSR600823-3"/>
    </source>
</evidence>
<dbReference type="Proteomes" id="UP000516437">
    <property type="component" value="Chromosome 8"/>
</dbReference>
<organism evidence="16 17">
    <name type="scientific">Morella rubra</name>
    <name type="common">Chinese bayberry</name>
    <dbReference type="NCBI Taxonomy" id="262757"/>
    <lineage>
        <taxon>Eukaryota</taxon>
        <taxon>Viridiplantae</taxon>
        <taxon>Streptophyta</taxon>
        <taxon>Embryophyta</taxon>
        <taxon>Tracheophyta</taxon>
        <taxon>Spermatophyta</taxon>
        <taxon>Magnoliopsida</taxon>
        <taxon>eudicotyledons</taxon>
        <taxon>Gunneridae</taxon>
        <taxon>Pentapetalae</taxon>
        <taxon>rosids</taxon>
        <taxon>fabids</taxon>
        <taxon>Fagales</taxon>
        <taxon>Myricaceae</taxon>
        <taxon>Morella</taxon>
    </lineage>
</organism>
<sequence length="313" mass="34119">MAILFTCLLFARTSTCQKSGTFYESRCPNVTNIVRGVVKQATQNDVRIDAKLIRLHIHDCFVEGCDGFIFLDNANGIESEKDAVPNSGSAGGYVVHDKKSALENVCPGVVLFADILANSSRILVSLPGGSTWEFQLGSRDSRTANRNGANSALPNPLGSLSDIKAKFSAAGLDFTYLMTLFGELVWRDDDKCHPFVAGDANAPTLDCWTAIVQVLQESMESLCGLMKSGDDPNLALKRNAMLSLHLATAYYAANKVSECVNSALSHLAPNTTGAKEPGHQLPVLLLVFTHADLFFYLFGLYFPWLIICFFFMV</sequence>
<dbReference type="Pfam" id="PF00141">
    <property type="entry name" value="peroxidase"/>
    <property type="match status" value="1"/>
</dbReference>
<evidence type="ECO:0000256" key="14">
    <source>
        <dbReference type="SAM" id="Phobius"/>
    </source>
</evidence>
<evidence type="ECO:0000256" key="7">
    <source>
        <dbReference type="ARBA" id="ARBA00023004"/>
    </source>
</evidence>
<dbReference type="InterPro" id="IPR002016">
    <property type="entry name" value="Haem_peroxidase"/>
</dbReference>
<evidence type="ECO:0000256" key="1">
    <source>
        <dbReference type="ARBA" id="ARBA00000189"/>
    </source>
</evidence>
<dbReference type="InterPro" id="IPR010255">
    <property type="entry name" value="Haem_peroxidase_sf"/>
</dbReference>
<feature type="binding site" evidence="10">
    <location>
        <position position="80"/>
    </location>
    <ligand>
        <name>Ca(2+)</name>
        <dbReference type="ChEBI" id="CHEBI:29108"/>
        <label>1</label>
    </ligand>
</feature>
<feature type="binding site" evidence="10">
    <location>
        <position position="59"/>
    </location>
    <ligand>
        <name>Ca(2+)</name>
        <dbReference type="ChEBI" id="CHEBI:29108"/>
        <label>1</label>
    </ligand>
</feature>
<feature type="binding site" evidence="10">
    <location>
        <position position="64"/>
    </location>
    <ligand>
        <name>Ca(2+)</name>
        <dbReference type="ChEBI" id="CHEBI:29108"/>
        <label>1</label>
    </ligand>
</feature>
<reference evidence="16 17" key="1">
    <citation type="journal article" date="2019" name="Plant Biotechnol. J.">
        <title>The red bayberry genome and genetic basis of sex determination.</title>
        <authorList>
            <person name="Jia H.M."/>
            <person name="Jia H.J."/>
            <person name="Cai Q.L."/>
            <person name="Wang Y."/>
            <person name="Zhao H.B."/>
            <person name="Yang W.F."/>
            <person name="Wang G.Y."/>
            <person name="Li Y.H."/>
            <person name="Zhan D.L."/>
            <person name="Shen Y.T."/>
            <person name="Niu Q.F."/>
            <person name="Chang L."/>
            <person name="Qiu J."/>
            <person name="Zhao L."/>
            <person name="Xie H.B."/>
            <person name="Fu W.Y."/>
            <person name="Jin J."/>
            <person name="Li X.W."/>
            <person name="Jiao Y."/>
            <person name="Zhou C.C."/>
            <person name="Tu T."/>
            <person name="Chai C.Y."/>
            <person name="Gao J.L."/>
            <person name="Fan L.J."/>
            <person name="van de Weg E."/>
            <person name="Wang J.Y."/>
            <person name="Gao Z.S."/>
        </authorList>
    </citation>
    <scope>NUCLEOTIDE SEQUENCE [LARGE SCALE GENOMIC DNA]</scope>
    <source>
        <tissue evidence="16">Leaves</tissue>
    </source>
</reference>
<dbReference type="GO" id="GO:0020037">
    <property type="term" value="F:heme binding"/>
    <property type="evidence" value="ECO:0007669"/>
    <property type="project" value="UniProtKB-UniRule"/>
</dbReference>
<keyword evidence="10 13" id="KW-0106">Calcium</keyword>
<feature type="domain" description="Plant heme peroxidase family profile" evidence="15">
    <location>
        <begin position="17"/>
        <end position="259"/>
    </location>
</feature>
<dbReference type="PANTHER" id="PTHR31388">
    <property type="entry name" value="PEROXIDASE 72-RELATED"/>
    <property type="match status" value="1"/>
</dbReference>
<gene>
    <name evidence="16" type="ORF">CJ030_MR8G002386</name>
</gene>
<dbReference type="EC" id="1.11.1.7" evidence="2 13"/>
<dbReference type="GO" id="GO:0042744">
    <property type="term" value="P:hydrogen peroxide catabolic process"/>
    <property type="evidence" value="ECO:0007669"/>
    <property type="project" value="UniProtKB-KW"/>
</dbReference>
<comment type="cofactor">
    <cofactor evidence="10 13">
        <name>Ca(2+)</name>
        <dbReference type="ChEBI" id="CHEBI:29108"/>
    </cofactor>
    <text evidence="10 13">Binds 2 calcium ions per subunit.</text>
</comment>
<evidence type="ECO:0000259" key="15">
    <source>
        <dbReference type="PROSITE" id="PS50873"/>
    </source>
</evidence>
<evidence type="ECO:0000256" key="9">
    <source>
        <dbReference type="PIRSR" id="PIRSR600823-2"/>
    </source>
</evidence>
<dbReference type="EMBL" id="RXIC02000026">
    <property type="protein sequence ID" value="KAB1202129.1"/>
    <property type="molecule type" value="Genomic_DNA"/>
</dbReference>
<keyword evidence="14" id="KW-0812">Transmembrane</keyword>
<keyword evidence="3 13" id="KW-0575">Peroxidase</keyword>
<proteinExistence type="inferred from homology"/>
<feature type="binding site" evidence="10">
    <location>
        <position position="62"/>
    </location>
    <ligand>
        <name>Ca(2+)</name>
        <dbReference type="ChEBI" id="CHEBI:29108"/>
        <label>1</label>
    </ligand>
</feature>
<keyword evidence="12" id="KW-1015">Disulfide bond</keyword>
<keyword evidence="4 13" id="KW-0349">Heme</keyword>
<evidence type="ECO:0000256" key="2">
    <source>
        <dbReference type="ARBA" id="ARBA00012313"/>
    </source>
</evidence>
<comment type="catalytic activity">
    <reaction evidence="1 13">
        <text>2 a phenolic donor + H2O2 = 2 a phenolic radical donor + 2 H2O</text>
        <dbReference type="Rhea" id="RHEA:56136"/>
        <dbReference type="ChEBI" id="CHEBI:15377"/>
        <dbReference type="ChEBI" id="CHEBI:16240"/>
        <dbReference type="ChEBI" id="CHEBI:139520"/>
        <dbReference type="ChEBI" id="CHEBI:139521"/>
        <dbReference type="EC" id="1.11.1.7"/>
    </reaction>
</comment>
<keyword evidence="6 13" id="KW-0560">Oxidoreductase</keyword>
<keyword evidence="17" id="KW-1185">Reference proteome</keyword>
<evidence type="ECO:0000256" key="4">
    <source>
        <dbReference type="ARBA" id="ARBA00022617"/>
    </source>
</evidence>
<dbReference type="CDD" id="cd00010">
    <property type="entry name" value="AAI_LTSS"/>
    <property type="match status" value="1"/>
</dbReference>
<feature type="binding site" evidence="10">
    <location>
        <position position="66"/>
    </location>
    <ligand>
        <name>Ca(2+)</name>
        <dbReference type="ChEBI" id="CHEBI:29108"/>
        <label>1</label>
    </ligand>
</feature>
<dbReference type="GO" id="GO:0140825">
    <property type="term" value="F:lactoperoxidase activity"/>
    <property type="evidence" value="ECO:0007669"/>
    <property type="project" value="UniProtKB-EC"/>
</dbReference>
<dbReference type="Gene3D" id="1.10.520.10">
    <property type="match status" value="1"/>
</dbReference>
<comment type="subcellular location">
    <subcellularLocation>
        <location evidence="13">Secreted</location>
    </subcellularLocation>
</comment>
<evidence type="ECO:0000256" key="12">
    <source>
        <dbReference type="PIRSR" id="PIRSR600823-5"/>
    </source>
</evidence>
<comment type="cofactor">
    <cofactor evidence="13">
        <name>heme b</name>
        <dbReference type="ChEBI" id="CHEBI:60344"/>
    </cofactor>
    <text evidence="13">Binds 1 heme b (iron(II)-protoporphyrin IX) group per subunit.</text>
</comment>
<feature type="site" description="Transition state stabilizer" evidence="11">
    <location>
        <position position="54"/>
    </location>
</feature>
<evidence type="ECO:0000256" key="11">
    <source>
        <dbReference type="PIRSR" id="PIRSR600823-4"/>
    </source>
</evidence>
<comment type="function">
    <text evidence="13">Removal of H(2)O(2), oxidation of toxic reductants, biosynthesis and degradation of lignin, suberization, auxin catabolism, response to environmental stresses such as wounding, pathogen attack and oxidative stress.</text>
</comment>
<accession>A0A6A1UP84</accession>
<feature type="disulfide bond" evidence="12">
    <location>
        <begin position="60"/>
        <end position="65"/>
    </location>
</feature>
<feature type="transmembrane region" description="Helical" evidence="14">
    <location>
        <begin position="293"/>
        <end position="312"/>
    </location>
</feature>
<keyword evidence="14" id="KW-1133">Transmembrane helix</keyword>
<dbReference type="GO" id="GO:0046872">
    <property type="term" value="F:metal ion binding"/>
    <property type="evidence" value="ECO:0007669"/>
    <property type="project" value="UniProtKB-UniRule"/>
</dbReference>
<evidence type="ECO:0000256" key="8">
    <source>
        <dbReference type="PIRSR" id="PIRSR600823-1"/>
    </source>
</evidence>
<keyword evidence="7 13" id="KW-0408">Iron</keyword>
<dbReference type="GO" id="GO:0005576">
    <property type="term" value="C:extracellular region"/>
    <property type="evidence" value="ECO:0007669"/>
    <property type="project" value="UniProtKB-SubCell"/>
</dbReference>
<name>A0A6A1UP84_9ROSI</name>
<keyword evidence="13" id="KW-0964">Secreted</keyword>
<comment type="similarity">
    <text evidence="13">Belongs to the peroxidase family. Classical plant (class III) peroxidase subfamily.</text>
</comment>
<feature type="disulfide bond" evidence="12">
    <location>
        <begin position="27"/>
        <end position="106"/>
    </location>
</feature>
<feature type="active site" description="Proton acceptor" evidence="8">
    <location>
        <position position="58"/>
    </location>
</feature>
<evidence type="ECO:0000256" key="3">
    <source>
        <dbReference type="ARBA" id="ARBA00022559"/>
    </source>
</evidence>
<dbReference type="PRINTS" id="PR00461">
    <property type="entry name" value="PLPEROXIDASE"/>
</dbReference>
<keyword evidence="5 10" id="KW-0479">Metal-binding</keyword>
<dbReference type="PANTHER" id="PTHR31388:SF147">
    <property type="entry name" value="PEROXIDASE 58"/>
    <property type="match status" value="1"/>
</dbReference>
<dbReference type="InterPro" id="IPR000823">
    <property type="entry name" value="Peroxidase_pln"/>
</dbReference>
<protein>
    <recommendedName>
        <fullName evidence="2 13">Peroxidase</fullName>
        <ecNumber evidence="2 13">1.11.1.7</ecNumber>
    </recommendedName>
</protein>
<dbReference type="PROSITE" id="PS50873">
    <property type="entry name" value="PEROXIDASE_4"/>
    <property type="match status" value="1"/>
</dbReference>